<dbReference type="SUPFAM" id="SSF52540">
    <property type="entry name" value="P-loop containing nucleoside triphosphate hydrolases"/>
    <property type="match status" value="1"/>
</dbReference>
<dbReference type="Proteomes" id="UP000426027">
    <property type="component" value="Chromosome"/>
</dbReference>
<dbReference type="EMBL" id="CP046566">
    <property type="protein sequence ID" value="QGW26718.1"/>
    <property type="molecule type" value="Genomic_DNA"/>
</dbReference>
<evidence type="ECO:0000313" key="2">
    <source>
        <dbReference type="Proteomes" id="UP000426027"/>
    </source>
</evidence>
<dbReference type="KEGG" id="fls:GLV81_00105"/>
<keyword evidence="2" id="KW-1185">Reference proteome</keyword>
<sequence>MMNHSTSQVFSDLQHENTPVIASFQDSANLNQLCREIQMPANVRQLFETQRQLREKVVSKLTAPQPILFQGDQAILFPNTIMVVQGQSGVHKSRVAEHICSTFISQRPQVSHLGFQCSKEESFHVILADTERNLDYQLPHAIQQILHFAGIQAANPESLPSNFDFISLLEIPRDERFASLEQYITEKRATISGHLLVVLDVVTDCVKDFNRPEHSLELIDLMNRMINKSKCSFICVIHENPGSEKARGHLGTEIMNKASTVLQVGFMKQDNKLTDVIEIKFLKCRSTKRPDSLFARYKDEIKTIALIPEDELADYRQLSAKVSAIDETVSVLEECFTERQTIPYQELIQHVESTLCVRKDAARKRLEDVCRKERPICIQHLTYKLVKKKTETGPAYTIIPLT</sequence>
<dbReference type="InterPro" id="IPR027417">
    <property type="entry name" value="P-loop_NTPase"/>
</dbReference>
<accession>A0A6I6GGD4</accession>
<dbReference type="RefSeq" id="WP_157475821.1">
    <property type="nucleotide sequence ID" value="NZ_CP046566.1"/>
</dbReference>
<reference evidence="1 2" key="1">
    <citation type="submission" date="2019-11" db="EMBL/GenBank/DDBJ databases">
        <authorList>
            <person name="Im W.T."/>
        </authorList>
    </citation>
    <scope>NUCLEOTIDE SEQUENCE [LARGE SCALE GENOMIC DNA]</scope>
    <source>
        <strain evidence="1 2">SB-02</strain>
    </source>
</reference>
<protein>
    <recommendedName>
        <fullName evidence="3">AAA family ATPase</fullName>
    </recommendedName>
</protein>
<dbReference type="AlphaFoldDB" id="A0A6I6GGD4"/>
<evidence type="ECO:0000313" key="1">
    <source>
        <dbReference type="EMBL" id="QGW26718.1"/>
    </source>
</evidence>
<proteinExistence type="predicted"/>
<organism evidence="1 2">
    <name type="scientific">Phnomibacter ginsenosidimutans</name>
    <dbReference type="NCBI Taxonomy" id="2676868"/>
    <lineage>
        <taxon>Bacteria</taxon>
        <taxon>Pseudomonadati</taxon>
        <taxon>Bacteroidota</taxon>
        <taxon>Chitinophagia</taxon>
        <taxon>Chitinophagales</taxon>
        <taxon>Chitinophagaceae</taxon>
        <taxon>Phnomibacter</taxon>
    </lineage>
</organism>
<name>A0A6I6GGD4_9BACT</name>
<dbReference type="Gene3D" id="3.40.50.300">
    <property type="entry name" value="P-loop containing nucleotide triphosphate hydrolases"/>
    <property type="match status" value="1"/>
</dbReference>
<gene>
    <name evidence="1" type="ORF">GLV81_00105</name>
</gene>
<evidence type="ECO:0008006" key="3">
    <source>
        <dbReference type="Google" id="ProtNLM"/>
    </source>
</evidence>